<dbReference type="OrthoDB" id="9984600at2759"/>
<protein>
    <submittedName>
        <fullName evidence="1">Uncharacterized protein</fullName>
    </submittedName>
</protein>
<keyword evidence="3" id="KW-1185">Reference proteome</keyword>
<evidence type="ECO:0000313" key="4">
    <source>
        <dbReference type="Proteomes" id="UP000663877"/>
    </source>
</evidence>
<accession>A0A813M913</accession>
<name>A0A813M913_9BILA</name>
<dbReference type="Proteomes" id="UP000663877">
    <property type="component" value="Unassembled WGS sequence"/>
</dbReference>
<dbReference type="EMBL" id="CAJNOI010000001">
    <property type="protein sequence ID" value="CAF0720351.1"/>
    <property type="molecule type" value="Genomic_DNA"/>
</dbReference>
<comment type="caution">
    <text evidence="1">The sequence shown here is derived from an EMBL/GenBank/DDBJ whole genome shotgun (WGS) entry which is preliminary data.</text>
</comment>
<gene>
    <name evidence="1" type="ORF">BJG266_LOCUS201</name>
    <name evidence="2" type="ORF">QVE165_LOCUS9055</name>
</gene>
<evidence type="ECO:0000313" key="2">
    <source>
        <dbReference type="EMBL" id="CAF0893035.1"/>
    </source>
</evidence>
<dbReference type="Proteomes" id="UP000663832">
    <property type="component" value="Unassembled WGS sequence"/>
</dbReference>
<reference evidence="1" key="1">
    <citation type="submission" date="2021-02" db="EMBL/GenBank/DDBJ databases">
        <authorList>
            <person name="Nowell W R."/>
        </authorList>
    </citation>
    <scope>NUCLEOTIDE SEQUENCE</scope>
</reference>
<sequence length="129" mass="14995">MEKEMQELYGQSSGRIRSPSMIVNPLNLKEQYKFTRNKSPSFAQARRFRSDQLARDNRDQGQPYSHQSQLFSSNYHSYSGINPNLGMSNQEGCRLTNNYCAHDYQCCSGKCRCVRWSIMGKMSCHKKCF</sequence>
<dbReference type="EMBL" id="CAJNOM010000040">
    <property type="protein sequence ID" value="CAF0893035.1"/>
    <property type="molecule type" value="Genomic_DNA"/>
</dbReference>
<evidence type="ECO:0000313" key="1">
    <source>
        <dbReference type="EMBL" id="CAF0720351.1"/>
    </source>
</evidence>
<dbReference type="AlphaFoldDB" id="A0A813M913"/>
<proteinExistence type="predicted"/>
<evidence type="ECO:0000313" key="3">
    <source>
        <dbReference type="Proteomes" id="UP000663832"/>
    </source>
</evidence>
<organism evidence="1 4">
    <name type="scientific">Adineta steineri</name>
    <dbReference type="NCBI Taxonomy" id="433720"/>
    <lineage>
        <taxon>Eukaryota</taxon>
        <taxon>Metazoa</taxon>
        <taxon>Spiralia</taxon>
        <taxon>Gnathifera</taxon>
        <taxon>Rotifera</taxon>
        <taxon>Eurotatoria</taxon>
        <taxon>Bdelloidea</taxon>
        <taxon>Adinetida</taxon>
        <taxon>Adinetidae</taxon>
        <taxon>Adineta</taxon>
    </lineage>
</organism>